<reference evidence="17" key="1">
    <citation type="submission" date="2025-08" db="UniProtKB">
        <authorList>
            <consortium name="RefSeq"/>
        </authorList>
    </citation>
    <scope>IDENTIFICATION</scope>
    <source>
        <tissue evidence="17">Whole organism</tissue>
    </source>
</reference>
<dbReference type="InterPro" id="IPR001128">
    <property type="entry name" value="Cyt_P450"/>
</dbReference>
<keyword evidence="11 14" id="KW-0408">Iron</keyword>
<comment type="function">
    <text evidence="2">May be involved in the metabolism of insect hormones and in the breakdown of synthetic insecticides.</text>
</comment>
<evidence type="ECO:0000256" key="6">
    <source>
        <dbReference type="ARBA" id="ARBA00022617"/>
    </source>
</evidence>
<organism evidence="16 17">
    <name type="scientific">Hyalella azteca</name>
    <name type="common">Amphipod</name>
    <dbReference type="NCBI Taxonomy" id="294128"/>
    <lineage>
        <taxon>Eukaryota</taxon>
        <taxon>Metazoa</taxon>
        <taxon>Ecdysozoa</taxon>
        <taxon>Arthropoda</taxon>
        <taxon>Crustacea</taxon>
        <taxon>Multicrustacea</taxon>
        <taxon>Malacostraca</taxon>
        <taxon>Eumalacostraca</taxon>
        <taxon>Peracarida</taxon>
        <taxon>Amphipoda</taxon>
        <taxon>Senticaudata</taxon>
        <taxon>Talitrida</taxon>
        <taxon>Talitroidea</taxon>
        <taxon>Hyalellidae</taxon>
        <taxon>Hyalella</taxon>
    </lineage>
</organism>
<dbReference type="PANTHER" id="PTHR24300:SF403">
    <property type="entry name" value="CYTOCHROME P450 306A1"/>
    <property type="match status" value="1"/>
</dbReference>
<evidence type="ECO:0000256" key="2">
    <source>
        <dbReference type="ARBA" id="ARBA00003690"/>
    </source>
</evidence>
<evidence type="ECO:0000256" key="9">
    <source>
        <dbReference type="ARBA" id="ARBA00022848"/>
    </source>
</evidence>
<dbReference type="RefSeq" id="XP_018007485.1">
    <property type="nucleotide sequence ID" value="XM_018151996.2"/>
</dbReference>
<dbReference type="GO" id="GO:0016712">
    <property type="term" value="F:oxidoreductase activity, acting on paired donors, with incorporation or reduction of molecular oxygen, reduced flavin or flavoprotein as one donor, and incorporation of one atom of oxygen"/>
    <property type="evidence" value="ECO:0007669"/>
    <property type="project" value="TreeGrafter"/>
</dbReference>
<comment type="subcellular location">
    <subcellularLocation>
        <location evidence="4">Endoplasmic reticulum membrane</location>
        <topology evidence="4">Peripheral membrane protein</topology>
    </subcellularLocation>
    <subcellularLocation>
        <location evidence="3">Microsome membrane</location>
        <topology evidence="3">Peripheral membrane protein</topology>
    </subcellularLocation>
</comment>
<feature type="binding site" description="axial binding residue" evidence="14">
    <location>
        <position position="415"/>
    </location>
    <ligand>
        <name>heme</name>
        <dbReference type="ChEBI" id="CHEBI:30413"/>
    </ligand>
    <ligandPart>
        <name>Fe</name>
        <dbReference type="ChEBI" id="CHEBI:18248"/>
    </ligandPart>
</feature>
<keyword evidence="9" id="KW-0492">Microsome</keyword>
<dbReference type="KEGG" id="hazt:108665260"/>
<evidence type="ECO:0000256" key="14">
    <source>
        <dbReference type="PIRSR" id="PIRSR602401-1"/>
    </source>
</evidence>
<dbReference type="AlphaFoldDB" id="A0A8B7N1Q4"/>
<evidence type="ECO:0000256" key="15">
    <source>
        <dbReference type="RuleBase" id="RU000461"/>
    </source>
</evidence>
<dbReference type="GO" id="GO:0008395">
    <property type="term" value="F:steroid hydroxylase activity"/>
    <property type="evidence" value="ECO:0007669"/>
    <property type="project" value="TreeGrafter"/>
</dbReference>
<comment type="cofactor">
    <cofactor evidence="1 14">
        <name>heme</name>
        <dbReference type="ChEBI" id="CHEBI:30413"/>
    </cofactor>
</comment>
<comment type="similarity">
    <text evidence="5 15">Belongs to the cytochrome P450 family.</text>
</comment>
<dbReference type="GO" id="GO:0005789">
    <property type="term" value="C:endoplasmic reticulum membrane"/>
    <property type="evidence" value="ECO:0007669"/>
    <property type="project" value="UniProtKB-SubCell"/>
</dbReference>
<gene>
    <name evidence="17" type="primary">LOC108665260</name>
</gene>
<dbReference type="GO" id="GO:0006805">
    <property type="term" value="P:xenobiotic metabolic process"/>
    <property type="evidence" value="ECO:0007669"/>
    <property type="project" value="TreeGrafter"/>
</dbReference>
<dbReference type="OrthoDB" id="1055148at2759"/>
<evidence type="ECO:0000313" key="16">
    <source>
        <dbReference type="Proteomes" id="UP000694843"/>
    </source>
</evidence>
<dbReference type="PROSITE" id="PS00086">
    <property type="entry name" value="CYTOCHROME_P450"/>
    <property type="match status" value="1"/>
</dbReference>
<dbReference type="InterPro" id="IPR002401">
    <property type="entry name" value="Cyt_P450_E_grp-I"/>
</dbReference>
<dbReference type="GO" id="GO:0020037">
    <property type="term" value="F:heme binding"/>
    <property type="evidence" value="ECO:0007669"/>
    <property type="project" value="InterPro"/>
</dbReference>
<dbReference type="InterPro" id="IPR017972">
    <property type="entry name" value="Cyt_P450_CS"/>
</dbReference>
<evidence type="ECO:0000256" key="8">
    <source>
        <dbReference type="ARBA" id="ARBA00022824"/>
    </source>
</evidence>
<evidence type="ECO:0000256" key="7">
    <source>
        <dbReference type="ARBA" id="ARBA00022723"/>
    </source>
</evidence>
<evidence type="ECO:0000256" key="5">
    <source>
        <dbReference type="ARBA" id="ARBA00010617"/>
    </source>
</evidence>
<accession>A0A8B7N1Q4</accession>
<dbReference type="PRINTS" id="PR00463">
    <property type="entry name" value="EP450I"/>
</dbReference>
<dbReference type="Pfam" id="PF00067">
    <property type="entry name" value="p450"/>
    <property type="match status" value="1"/>
</dbReference>
<evidence type="ECO:0000256" key="3">
    <source>
        <dbReference type="ARBA" id="ARBA00004174"/>
    </source>
</evidence>
<evidence type="ECO:0000256" key="12">
    <source>
        <dbReference type="ARBA" id="ARBA00023033"/>
    </source>
</evidence>
<dbReference type="PANTHER" id="PTHR24300">
    <property type="entry name" value="CYTOCHROME P450 508A4-RELATED"/>
    <property type="match status" value="1"/>
</dbReference>
<evidence type="ECO:0000256" key="13">
    <source>
        <dbReference type="ARBA" id="ARBA00023136"/>
    </source>
</evidence>
<sequence>MSTFIESCEFLTDEEGDIYVNMPDLHCERALTRLLRSTKWGAHPIVVLTEYSLIKKAFQHPSFQGRPDFFSYRIVQRHRKRGVALSDGLVWSENRHFLLTQLRNLGMGKTFLGDAIADEASLLMDHLEKACLDRPVVIDSALNTAVINVLWMMFTSKRYDVGDLEIVQYVQVLEKILYVSRKKIFLLDIIPVLPKILPMFILNAFFDFNVGENYFQELTKMSENKIREHLTSLDPDNPRDIIDYYLLEKTERDSNGFLTHFDAQQLCGMMNDTFLAGLDTTASTLRWMMLYLTIYPDVQAKAHQCLDEAVPRTRLPCLADKPRLAYVEALVLDVLRLSSLAPLLMFHRATDDVVFEGYTIPQDTLLMACSEICHKNKSFWQKPDQLYPEHFLDENGKLDSDKENFIPFSVGRRQCVGESLARMQLFLFTAAILHRFKLEAATTTSLKSESDPATTIFNRPDRFELVLRKRN</sequence>
<dbReference type="OMA" id="WIMEEEV"/>
<evidence type="ECO:0000313" key="17">
    <source>
        <dbReference type="RefSeq" id="XP_018007485.1"/>
    </source>
</evidence>
<dbReference type="GeneID" id="108665260"/>
<dbReference type="GO" id="GO:0005506">
    <property type="term" value="F:iron ion binding"/>
    <property type="evidence" value="ECO:0007669"/>
    <property type="project" value="InterPro"/>
</dbReference>
<dbReference type="Proteomes" id="UP000694843">
    <property type="component" value="Unplaced"/>
</dbReference>
<keyword evidence="10 15" id="KW-0560">Oxidoreductase</keyword>
<keyword evidence="7 14" id="KW-0479">Metal-binding</keyword>
<name>A0A8B7N1Q4_HYAAZ</name>
<evidence type="ECO:0000256" key="4">
    <source>
        <dbReference type="ARBA" id="ARBA00004406"/>
    </source>
</evidence>
<dbReference type="SUPFAM" id="SSF48264">
    <property type="entry name" value="Cytochrome P450"/>
    <property type="match status" value="1"/>
</dbReference>
<keyword evidence="16" id="KW-1185">Reference proteome</keyword>
<keyword evidence="13" id="KW-0472">Membrane</keyword>
<dbReference type="GO" id="GO:0006082">
    <property type="term" value="P:organic acid metabolic process"/>
    <property type="evidence" value="ECO:0007669"/>
    <property type="project" value="TreeGrafter"/>
</dbReference>
<evidence type="ECO:0000256" key="11">
    <source>
        <dbReference type="ARBA" id="ARBA00023004"/>
    </source>
</evidence>
<keyword evidence="8" id="KW-0256">Endoplasmic reticulum</keyword>
<dbReference type="PRINTS" id="PR00385">
    <property type="entry name" value="P450"/>
</dbReference>
<evidence type="ECO:0000256" key="10">
    <source>
        <dbReference type="ARBA" id="ARBA00023002"/>
    </source>
</evidence>
<dbReference type="InterPro" id="IPR036396">
    <property type="entry name" value="Cyt_P450_sf"/>
</dbReference>
<keyword evidence="12 15" id="KW-0503">Monooxygenase</keyword>
<dbReference type="Gene3D" id="1.10.630.10">
    <property type="entry name" value="Cytochrome P450"/>
    <property type="match status" value="1"/>
</dbReference>
<dbReference type="InterPro" id="IPR050182">
    <property type="entry name" value="Cytochrome_P450_fam2"/>
</dbReference>
<keyword evidence="6 14" id="KW-0349">Heme</keyword>
<evidence type="ECO:0000256" key="1">
    <source>
        <dbReference type="ARBA" id="ARBA00001971"/>
    </source>
</evidence>
<protein>
    <submittedName>
        <fullName evidence="17">Cytochrome P450 2L1-like</fullName>
    </submittedName>
</protein>
<dbReference type="FunFam" id="1.10.630.10:FF:000238">
    <property type="entry name" value="Cytochrome P450 2A6"/>
    <property type="match status" value="1"/>
</dbReference>
<proteinExistence type="inferred from homology"/>